<keyword evidence="8 9" id="KW-0975">Bacterial flagellum</keyword>
<dbReference type="PANTHER" id="PTHR30046:SF0">
    <property type="entry name" value="FLAGELLAR M-RING PROTEIN"/>
    <property type="match status" value="1"/>
</dbReference>
<feature type="region of interest" description="Disordered" evidence="10">
    <location>
        <begin position="522"/>
        <end position="546"/>
    </location>
</feature>
<feature type="domain" description="Flagellar M-ring C-terminal" evidence="13">
    <location>
        <begin position="258"/>
        <end position="441"/>
    </location>
</feature>
<dbReference type="Pfam" id="PF01514">
    <property type="entry name" value="YscJ_FliF"/>
    <property type="match status" value="1"/>
</dbReference>
<dbReference type="PANTHER" id="PTHR30046">
    <property type="entry name" value="FLAGELLAR M-RING PROTEIN"/>
    <property type="match status" value="1"/>
</dbReference>
<dbReference type="GO" id="GO:0005886">
    <property type="term" value="C:plasma membrane"/>
    <property type="evidence" value="ECO:0007669"/>
    <property type="project" value="UniProtKB-SubCell"/>
</dbReference>
<dbReference type="AlphaFoldDB" id="A0A1G8ZCF7"/>
<dbReference type="Pfam" id="PF08345">
    <property type="entry name" value="YscJ_FliF_C"/>
    <property type="match status" value="1"/>
</dbReference>
<dbReference type="GO" id="GO:0003774">
    <property type="term" value="F:cytoskeletal motor activity"/>
    <property type="evidence" value="ECO:0007669"/>
    <property type="project" value="InterPro"/>
</dbReference>
<feature type="region of interest" description="Disordered" evidence="10">
    <location>
        <begin position="274"/>
        <end position="363"/>
    </location>
</feature>
<evidence type="ECO:0000256" key="8">
    <source>
        <dbReference type="ARBA" id="ARBA00023143"/>
    </source>
</evidence>
<evidence type="ECO:0000259" key="12">
    <source>
        <dbReference type="Pfam" id="PF01514"/>
    </source>
</evidence>
<dbReference type="GO" id="GO:0009431">
    <property type="term" value="C:bacterial-type flagellum basal body, MS ring"/>
    <property type="evidence" value="ECO:0007669"/>
    <property type="project" value="InterPro"/>
</dbReference>
<feature type="compositionally biased region" description="Polar residues" evidence="10">
    <location>
        <begin position="276"/>
        <end position="288"/>
    </location>
</feature>
<evidence type="ECO:0000256" key="9">
    <source>
        <dbReference type="PIRNR" id="PIRNR004862"/>
    </source>
</evidence>
<evidence type="ECO:0000256" key="2">
    <source>
        <dbReference type="ARBA" id="ARBA00004651"/>
    </source>
</evidence>
<dbReference type="InterPro" id="IPR045851">
    <property type="entry name" value="AMP-bd_C_sf"/>
</dbReference>
<accession>A0A1G8ZCF7</accession>
<organism evidence="14 15">
    <name type="scientific">Methylophilus rhizosphaerae</name>
    <dbReference type="NCBI Taxonomy" id="492660"/>
    <lineage>
        <taxon>Bacteria</taxon>
        <taxon>Pseudomonadati</taxon>
        <taxon>Pseudomonadota</taxon>
        <taxon>Betaproteobacteria</taxon>
        <taxon>Nitrosomonadales</taxon>
        <taxon>Methylophilaceae</taxon>
        <taxon>Methylophilus</taxon>
    </lineage>
</organism>
<evidence type="ECO:0000256" key="1">
    <source>
        <dbReference type="ARBA" id="ARBA00004117"/>
    </source>
</evidence>
<keyword evidence="14" id="KW-0282">Flagellum</keyword>
<keyword evidence="6 11" id="KW-1133">Transmembrane helix</keyword>
<dbReference type="InterPro" id="IPR000067">
    <property type="entry name" value="FlgMring_FliF"/>
</dbReference>
<evidence type="ECO:0000256" key="3">
    <source>
        <dbReference type="ARBA" id="ARBA00007971"/>
    </source>
</evidence>
<keyword evidence="15" id="KW-1185">Reference proteome</keyword>
<dbReference type="STRING" id="492660.SAMN05192566_0222"/>
<evidence type="ECO:0000256" key="7">
    <source>
        <dbReference type="ARBA" id="ARBA00023136"/>
    </source>
</evidence>
<feature type="transmembrane region" description="Helical" evidence="11">
    <location>
        <begin position="28"/>
        <end position="47"/>
    </location>
</feature>
<evidence type="ECO:0000256" key="10">
    <source>
        <dbReference type="SAM" id="MobiDB-lite"/>
    </source>
</evidence>
<keyword evidence="5 11" id="KW-0812">Transmembrane</keyword>
<dbReference type="InterPro" id="IPR006182">
    <property type="entry name" value="FliF_N_dom"/>
</dbReference>
<protein>
    <recommendedName>
        <fullName evidence="9">Flagellar M-ring protein</fullName>
    </recommendedName>
</protein>
<comment type="function">
    <text evidence="9">The M ring may be actively involved in energy transduction.</text>
</comment>
<name>A0A1G8ZCF7_9PROT</name>
<dbReference type="Gene3D" id="3.30.300.30">
    <property type="match status" value="1"/>
</dbReference>
<dbReference type="NCBIfam" id="TIGR00206">
    <property type="entry name" value="fliF"/>
    <property type="match status" value="1"/>
</dbReference>
<sequence length="570" mass="60885">MAADAAALESTIESNGTPDLFGQLGQKLLLVAGIAAIVAIMVVFWLWSQKPDYRVLFSNFADKDGGAIVAELEKQNIPYKFSEGGSAILIPADQVHQVRLRLAAQGLPKGGNIGFELLENQKFGVSQFVEQVNFQRGLEGELERSIQSISAVQAARIHLAIPKPSVFVREQQYPTASVLLNLHSGRRLDAQQVGAVVHLVASSVPNLSVDHVTVVDQNGNLLSDNAKQAKQNGLDPEQVAYVENMQNSIARRVESIITPIVGAKNVHAEASAEIDFSNTEQANESYKPNSKPEEMAVRSAQSHESQSSNNNTGAVPGALSNQPPGDATAPINAPNAQGAQPEGEGAAPAAAPAPPQNTQKDNTTNYELDKTVSYIQQAKGGIKRLHVAVVVNHIPLVDSTGKTTYRAMNAAEKQQVSDLAMQAMGFNRERGDTISVVNTPFISEAQEKLAEAPWWKDPMVIDYATQSLRFLAGVIVLVMLYKKLLKPLANKLTGADKKALEAAAATALPHIEGDSRNGDDALVTLSGDAPALPGADSEGLSQSLQAAKQVAKENPRMVANVVSNWTSVEK</sequence>
<keyword evidence="14" id="KW-0969">Cilium</keyword>
<comment type="similarity">
    <text evidence="3 9">Belongs to the FliF family.</text>
</comment>
<evidence type="ECO:0000313" key="14">
    <source>
        <dbReference type="EMBL" id="SDK12779.1"/>
    </source>
</evidence>
<dbReference type="InterPro" id="IPR043427">
    <property type="entry name" value="YscJ/FliF"/>
</dbReference>
<keyword evidence="14" id="KW-0966">Cell projection</keyword>
<dbReference type="RefSeq" id="WP_091468549.1">
    <property type="nucleotide sequence ID" value="NZ_FNFX01000001.1"/>
</dbReference>
<dbReference type="PRINTS" id="PR01009">
    <property type="entry name" value="FLGMRINGFLIF"/>
</dbReference>
<evidence type="ECO:0000256" key="5">
    <source>
        <dbReference type="ARBA" id="ARBA00022692"/>
    </source>
</evidence>
<feature type="domain" description="Flagellar M-ring N-terminal" evidence="12">
    <location>
        <begin position="49"/>
        <end position="223"/>
    </location>
</feature>
<keyword evidence="4" id="KW-1003">Cell membrane</keyword>
<gene>
    <name evidence="14" type="ORF">SAMN05192566_0222</name>
</gene>
<dbReference type="InterPro" id="IPR013556">
    <property type="entry name" value="Flag_M-ring_C"/>
</dbReference>
<dbReference type="PIRSF" id="PIRSF004862">
    <property type="entry name" value="FliF"/>
    <property type="match status" value="1"/>
</dbReference>
<feature type="compositionally biased region" description="Polar residues" evidence="10">
    <location>
        <begin position="299"/>
        <end position="323"/>
    </location>
</feature>
<dbReference type="EMBL" id="FNFX01000001">
    <property type="protein sequence ID" value="SDK12779.1"/>
    <property type="molecule type" value="Genomic_DNA"/>
</dbReference>
<comment type="subcellular location">
    <subcellularLocation>
        <location evidence="1 9">Bacterial flagellum basal body</location>
    </subcellularLocation>
    <subcellularLocation>
        <location evidence="2">Cell membrane</location>
        <topology evidence="2">Multi-pass membrane protein</topology>
    </subcellularLocation>
</comment>
<evidence type="ECO:0000313" key="15">
    <source>
        <dbReference type="Proteomes" id="UP000198629"/>
    </source>
</evidence>
<evidence type="ECO:0000256" key="4">
    <source>
        <dbReference type="ARBA" id="ARBA00022475"/>
    </source>
</evidence>
<dbReference type="OrthoDB" id="8554211at2"/>
<evidence type="ECO:0000256" key="11">
    <source>
        <dbReference type="SAM" id="Phobius"/>
    </source>
</evidence>
<reference evidence="15" key="1">
    <citation type="submission" date="2016-10" db="EMBL/GenBank/DDBJ databases">
        <authorList>
            <person name="Varghese N."/>
            <person name="Submissions S."/>
        </authorList>
    </citation>
    <scope>NUCLEOTIDE SEQUENCE [LARGE SCALE GENOMIC DNA]</scope>
    <source>
        <strain evidence="15">CBMB127</strain>
    </source>
</reference>
<proteinExistence type="inferred from homology"/>
<dbReference type="Proteomes" id="UP000198629">
    <property type="component" value="Unassembled WGS sequence"/>
</dbReference>
<feature type="compositionally biased region" description="Low complexity" evidence="10">
    <location>
        <begin position="336"/>
        <end position="350"/>
    </location>
</feature>
<evidence type="ECO:0000259" key="13">
    <source>
        <dbReference type="Pfam" id="PF08345"/>
    </source>
</evidence>
<evidence type="ECO:0000256" key="6">
    <source>
        <dbReference type="ARBA" id="ARBA00022989"/>
    </source>
</evidence>
<keyword evidence="7 11" id="KW-0472">Membrane</keyword>
<dbReference type="GO" id="GO:0071973">
    <property type="term" value="P:bacterial-type flagellum-dependent cell motility"/>
    <property type="evidence" value="ECO:0007669"/>
    <property type="project" value="InterPro"/>
</dbReference>